<protein>
    <submittedName>
        <fullName evidence="3">BatD family protein</fullName>
    </submittedName>
</protein>
<keyword evidence="1" id="KW-0472">Membrane</keyword>
<dbReference type="PANTHER" id="PTHR40940:SF2">
    <property type="entry name" value="BATD"/>
    <property type="match status" value="1"/>
</dbReference>
<accession>A0ABS9UL55</accession>
<organism evidence="3 4">
    <name type="scientific">Belliella calami</name>
    <dbReference type="NCBI Taxonomy" id="2923436"/>
    <lineage>
        <taxon>Bacteria</taxon>
        <taxon>Pseudomonadati</taxon>
        <taxon>Bacteroidota</taxon>
        <taxon>Cytophagia</taxon>
        <taxon>Cytophagales</taxon>
        <taxon>Cyclobacteriaceae</taxon>
        <taxon>Belliella</taxon>
    </lineage>
</organism>
<dbReference type="EMBL" id="JAKZGS010000003">
    <property type="protein sequence ID" value="MCH7397302.1"/>
    <property type="molecule type" value="Genomic_DNA"/>
</dbReference>
<keyword evidence="1" id="KW-1133">Transmembrane helix</keyword>
<dbReference type="Proteomes" id="UP001165488">
    <property type="component" value="Unassembled WGS sequence"/>
</dbReference>
<name>A0ABS9UL55_9BACT</name>
<feature type="signal peptide" evidence="2">
    <location>
        <begin position="1"/>
        <end position="23"/>
    </location>
</feature>
<evidence type="ECO:0000256" key="1">
    <source>
        <dbReference type="SAM" id="Phobius"/>
    </source>
</evidence>
<sequence length="480" mass="54425">MIRTTVTWVLVFTLSFICASLQAQEVKIELGPSEIALNENFTIKVTISDDKIKSYDQFPEIVGFQKQGISQSSSMNIINGQMSSTNSIIQYYRPSRKGDFQVPDFTVKINGDNYSSSGKKVSVVDARSAQRQSNAFDPFDEMFGKSREEPEFIEIDDEAFFATSVDKPEVFIGEGVNVSLAFYMAEANQAPFSWHEPGRQLDGILKKLKPGNAWEENFNITSIQPERVSINGENWVKYKVYEATFFPFSEGEIIIPSIGWEMIKYKVAKNPTFFGSNRQEDFKTFYSAAKSIKVKPLPPHPLRNEVSVGVFQLRENIKELNAETGEGITYNFGISGEGNVNSISKPKTNQIQKLNTYDPNVRQQVNRGMGKVTGIKEFSYYLTVNEPGEVALSDHFEWIYFNPNLAKYDTLRPKAILNITGESKVNQAISNQRLGGIYDLIEVENNKLLNQRYKYYFSIFINLLLAVSVILLAVLIMKKR</sequence>
<proteinExistence type="predicted"/>
<dbReference type="RefSeq" id="WP_241273819.1">
    <property type="nucleotide sequence ID" value="NZ_JAKZGS010000003.1"/>
</dbReference>
<gene>
    <name evidence="3" type="ORF">MM236_04850</name>
</gene>
<comment type="caution">
    <text evidence="3">The sequence shown here is derived from an EMBL/GenBank/DDBJ whole genome shotgun (WGS) entry which is preliminary data.</text>
</comment>
<feature type="chain" id="PRO_5047410313" evidence="2">
    <location>
        <begin position="24"/>
        <end position="480"/>
    </location>
</feature>
<evidence type="ECO:0000313" key="4">
    <source>
        <dbReference type="Proteomes" id="UP001165488"/>
    </source>
</evidence>
<keyword evidence="1" id="KW-0812">Transmembrane</keyword>
<evidence type="ECO:0000256" key="2">
    <source>
        <dbReference type="SAM" id="SignalP"/>
    </source>
</evidence>
<dbReference type="Pfam" id="PF13584">
    <property type="entry name" value="BatD"/>
    <property type="match status" value="1"/>
</dbReference>
<evidence type="ECO:0000313" key="3">
    <source>
        <dbReference type="EMBL" id="MCH7397302.1"/>
    </source>
</evidence>
<keyword evidence="4" id="KW-1185">Reference proteome</keyword>
<reference evidence="3" key="1">
    <citation type="submission" date="2022-03" db="EMBL/GenBank/DDBJ databases">
        <title>De novo assembled genomes of Belliella spp. (Cyclobacteriaceae) strains.</title>
        <authorList>
            <person name="Szabo A."/>
            <person name="Korponai K."/>
            <person name="Felfoldi T."/>
        </authorList>
    </citation>
    <scope>NUCLEOTIDE SEQUENCE</scope>
    <source>
        <strain evidence="3">DSM 107340</strain>
    </source>
</reference>
<dbReference type="PANTHER" id="PTHR40940">
    <property type="entry name" value="PROTEIN BATD-RELATED"/>
    <property type="match status" value="1"/>
</dbReference>
<dbReference type="InterPro" id="IPR025738">
    <property type="entry name" value="BatD"/>
</dbReference>
<feature type="transmembrane region" description="Helical" evidence="1">
    <location>
        <begin position="455"/>
        <end position="477"/>
    </location>
</feature>
<keyword evidence="2" id="KW-0732">Signal</keyword>